<evidence type="ECO:0000256" key="1">
    <source>
        <dbReference type="ARBA" id="ARBA00004651"/>
    </source>
</evidence>
<keyword evidence="3" id="KW-1003">Cell membrane</keyword>
<evidence type="ECO:0000313" key="8">
    <source>
        <dbReference type="EMBL" id="MCL1126935.1"/>
    </source>
</evidence>
<comment type="caution">
    <text evidence="8">The sequence shown here is derived from an EMBL/GenBank/DDBJ whole genome shotgun (WGS) entry which is preliminary data.</text>
</comment>
<evidence type="ECO:0000256" key="6">
    <source>
        <dbReference type="ARBA" id="ARBA00023136"/>
    </source>
</evidence>
<keyword evidence="6 7" id="KW-0472">Membrane</keyword>
<dbReference type="PANTHER" id="PTHR43266">
    <property type="entry name" value="MACROLIDE-EFFLUX PROTEIN"/>
    <property type="match status" value="1"/>
</dbReference>
<keyword evidence="9" id="KW-1185">Reference proteome</keyword>
<dbReference type="SUPFAM" id="SSF103473">
    <property type="entry name" value="MFS general substrate transporter"/>
    <property type="match status" value="1"/>
</dbReference>
<protein>
    <submittedName>
        <fullName evidence="8">MFS transporter</fullName>
    </submittedName>
</protein>
<sequence length="401" mass="44522">MDQVITLPMWKNKNYVRLLSAQVISLMGTGISSVCLALFAYQLAGKDASMVLSIAFALKMLAYIGLAPLFGAMASRLPKQKVMFFLDIVRALMFAYLPFVTQVWEIYILIFVINACSAGFTPLFQSSLPQVLPNKDQYTKALSLSRQAYDLELIFSPLLTALLLGIVSFKFLFWIDSISFLLSGALIFLCVIPNMKLTQSLDKKLSWSHIKYGIQSYLKVPSLRSLWYAYLAAASASAMVIVNTVVYVRDVLSGNDTQTALAMGLVGLGSIFIAFNSPKWLKRYSPSQFNLMGLLIICLAFFLGAWTPPWFGFSLMCIALGVGMSCIQTPAGLTITQACTDEDTSVFFSAHFSLTHFWWLITYIIAGVSAQYLGVVQAYFIMGLISLISLGLYLWEQSNQK</sequence>
<feature type="transmembrane region" description="Helical" evidence="7">
    <location>
        <begin position="372"/>
        <end position="395"/>
    </location>
</feature>
<dbReference type="CDD" id="cd06173">
    <property type="entry name" value="MFS_MefA_like"/>
    <property type="match status" value="1"/>
</dbReference>
<evidence type="ECO:0000256" key="3">
    <source>
        <dbReference type="ARBA" id="ARBA00022475"/>
    </source>
</evidence>
<comment type="subcellular location">
    <subcellularLocation>
        <location evidence="1">Cell membrane</location>
        <topology evidence="1">Multi-pass membrane protein</topology>
    </subcellularLocation>
</comment>
<name>A0ABT0LGZ4_9GAMM</name>
<feature type="transmembrane region" description="Helical" evidence="7">
    <location>
        <begin position="227"/>
        <end position="248"/>
    </location>
</feature>
<feature type="transmembrane region" description="Helical" evidence="7">
    <location>
        <begin position="345"/>
        <end position="366"/>
    </location>
</feature>
<evidence type="ECO:0000313" key="9">
    <source>
        <dbReference type="Proteomes" id="UP001203423"/>
    </source>
</evidence>
<feature type="transmembrane region" description="Helical" evidence="7">
    <location>
        <begin position="21"/>
        <end position="44"/>
    </location>
</feature>
<keyword evidence="4 7" id="KW-0812">Transmembrane</keyword>
<dbReference type="Gene3D" id="1.20.1250.20">
    <property type="entry name" value="MFS general substrate transporter like domains"/>
    <property type="match status" value="1"/>
</dbReference>
<accession>A0ABT0LGZ4</accession>
<dbReference type="InterPro" id="IPR036259">
    <property type="entry name" value="MFS_trans_sf"/>
</dbReference>
<keyword evidence="2" id="KW-0813">Transport</keyword>
<organism evidence="8 9">
    <name type="scientific">Shewanella surugensis</name>
    <dbReference type="NCBI Taxonomy" id="212020"/>
    <lineage>
        <taxon>Bacteria</taxon>
        <taxon>Pseudomonadati</taxon>
        <taxon>Pseudomonadota</taxon>
        <taxon>Gammaproteobacteria</taxon>
        <taxon>Alteromonadales</taxon>
        <taxon>Shewanellaceae</taxon>
        <taxon>Shewanella</taxon>
    </lineage>
</organism>
<feature type="transmembrane region" description="Helical" evidence="7">
    <location>
        <begin position="289"/>
        <end position="307"/>
    </location>
</feature>
<reference evidence="8 9" key="1">
    <citation type="submission" date="2022-01" db="EMBL/GenBank/DDBJ databases">
        <title>Whole genome-based taxonomy of the Shewanellaceae.</title>
        <authorList>
            <person name="Martin-Rodriguez A.J."/>
        </authorList>
    </citation>
    <scope>NUCLEOTIDE SEQUENCE [LARGE SCALE GENOMIC DNA]</scope>
    <source>
        <strain evidence="8 9">DSM 17177</strain>
    </source>
</reference>
<dbReference type="PANTHER" id="PTHR43266:SF2">
    <property type="entry name" value="MAJOR FACILITATOR SUPERFAMILY (MFS) PROFILE DOMAIN-CONTAINING PROTEIN"/>
    <property type="match status" value="1"/>
</dbReference>
<dbReference type="InterPro" id="IPR011701">
    <property type="entry name" value="MFS"/>
</dbReference>
<keyword evidence="5 7" id="KW-1133">Transmembrane helix</keyword>
<evidence type="ECO:0000256" key="7">
    <source>
        <dbReference type="SAM" id="Phobius"/>
    </source>
</evidence>
<evidence type="ECO:0000256" key="2">
    <source>
        <dbReference type="ARBA" id="ARBA00022448"/>
    </source>
</evidence>
<feature type="transmembrane region" description="Helical" evidence="7">
    <location>
        <begin position="50"/>
        <end position="70"/>
    </location>
</feature>
<dbReference type="EMBL" id="JAKIKS010000117">
    <property type="protein sequence ID" value="MCL1126935.1"/>
    <property type="molecule type" value="Genomic_DNA"/>
</dbReference>
<feature type="transmembrane region" description="Helical" evidence="7">
    <location>
        <begin position="173"/>
        <end position="195"/>
    </location>
</feature>
<feature type="transmembrane region" description="Helical" evidence="7">
    <location>
        <begin position="313"/>
        <end position="333"/>
    </location>
</feature>
<dbReference type="Pfam" id="PF07690">
    <property type="entry name" value="MFS_1"/>
    <property type="match status" value="1"/>
</dbReference>
<feature type="transmembrane region" description="Helical" evidence="7">
    <location>
        <begin position="260"/>
        <end position="277"/>
    </location>
</feature>
<dbReference type="RefSeq" id="WP_248942345.1">
    <property type="nucleotide sequence ID" value="NZ_JAKIKS010000117.1"/>
</dbReference>
<evidence type="ECO:0000256" key="4">
    <source>
        <dbReference type="ARBA" id="ARBA00022692"/>
    </source>
</evidence>
<dbReference type="Proteomes" id="UP001203423">
    <property type="component" value="Unassembled WGS sequence"/>
</dbReference>
<evidence type="ECO:0000256" key="5">
    <source>
        <dbReference type="ARBA" id="ARBA00022989"/>
    </source>
</evidence>
<gene>
    <name evidence="8" type="ORF">L2764_21270</name>
</gene>
<proteinExistence type="predicted"/>